<dbReference type="GO" id="GO:0008381">
    <property type="term" value="F:mechanosensitive monoatomic ion channel activity"/>
    <property type="evidence" value="ECO:0007669"/>
    <property type="project" value="InterPro"/>
</dbReference>
<feature type="region of interest" description="Disordered" evidence="8">
    <location>
        <begin position="383"/>
        <end position="418"/>
    </location>
</feature>
<keyword evidence="6 7" id="KW-0472">Membrane</keyword>
<comment type="similarity">
    <text evidence="2 7">Belongs to the MscS (TC 1.A.23) family.</text>
</comment>
<dbReference type="PANTHER" id="PTHR30221">
    <property type="entry name" value="SMALL-CONDUCTANCE MECHANOSENSITIVE CHANNEL"/>
    <property type="match status" value="1"/>
</dbReference>
<feature type="compositionally biased region" description="Low complexity" evidence="8">
    <location>
        <begin position="383"/>
        <end position="392"/>
    </location>
</feature>
<feature type="signal peptide" evidence="9">
    <location>
        <begin position="1"/>
        <end position="23"/>
    </location>
</feature>
<evidence type="ECO:0000259" key="10">
    <source>
        <dbReference type="PROSITE" id="PS50914"/>
    </source>
</evidence>
<protein>
    <recommendedName>
        <fullName evidence="7">Small-conductance mechanosensitive channel</fullName>
    </recommendedName>
</protein>
<keyword evidence="7" id="KW-0406">Ion transport</keyword>
<dbReference type="InterPro" id="IPR045275">
    <property type="entry name" value="MscS_archaea/bacteria_type"/>
</dbReference>
<dbReference type="Gene3D" id="3.30.70.100">
    <property type="match status" value="1"/>
</dbReference>
<evidence type="ECO:0000313" key="11">
    <source>
        <dbReference type="EMBL" id="EAR52004.1"/>
    </source>
</evidence>
<dbReference type="Gene3D" id="3.30.1340.30">
    <property type="match status" value="1"/>
</dbReference>
<keyword evidence="5 7" id="KW-1133">Transmembrane helix</keyword>
<dbReference type="InterPro" id="IPR007055">
    <property type="entry name" value="BON_dom"/>
</dbReference>
<dbReference type="Pfam" id="PF04972">
    <property type="entry name" value="BON"/>
    <property type="match status" value="1"/>
</dbReference>
<organism evidence="11 12">
    <name type="scientific">Oceanicola granulosus (strain ATCC BAA-861 / DSM 15982 / KCTC 12143 / HTCC2516)</name>
    <dbReference type="NCBI Taxonomy" id="314256"/>
    <lineage>
        <taxon>Bacteria</taxon>
        <taxon>Pseudomonadati</taxon>
        <taxon>Pseudomonadota</taxon>
        <taxon>Alphaproteobacteria</taxon>
        <taxon>Rhodobacterales</taxon>
        <taxon>Roseobacteraceae</taxon>
        <taxon>Oceanicola</taxon>
    </lineage>
</organism>
<feature type="transmembrane region" description="Helical" evidence="7">
    <location>
        <begin position="170"/>
        <end position="188"/>
    </location>
</feature>
<dbReference type="PANTHER" id="PTHR30221:SF1">
    <property type="entry name" value="SMALL-CONDUCTANCE MECHANOSENSITIVE CHANNEL"/>
    <property type="match status" value="1"/>
</dbReference>
<dbReference type="InterPro" id="IPR010920">
    <property type="entry name" value="LSM_dom_sf"/>
</dbReference>
<dbReference type="HOGENOM" id="CLU_037945_7_0_5"/>
<reference evidence="11 12" key="1">
    <citation type="journal article" date="2010" name="J. Bacteriol.">
        <title>Genome sequences of Oceanicola granulosus HTCC2516(T) and Oceanicola batsensis HTCC2597(TDelta).</title>
        <authorList>
            <person name="Thrash J.C."/>
            <person name="Cho J.C."/>
            <person name="Vergin K.L."/>
            <person name="Giovannoni S.J."/>
        </authorList>
    </citation>
    <scope>NUCLEOTIDE SEQUENCE [LARGE SCALE GENOMIC DNA]</scope>
    <source>
        <strain evidence="12">ATCC BAA-861 / DSM 15982 / KCTC 12143 / HTCC2516</strain>
    </source>
</reference>
<dbReference type="SUPFAM" id="SSF82689">
    <property type="entry name" value="Mechanosensitive channel protein MscS (YggB), C-terminal domain"/>
    <property type="match status" value="1"/>
</dbReference>
<keyword evidence="9" id="KW-0732">Signal</keyword>
<keyword evidence="3" id="KW-1003">Cell membrane</keyword>
<gene>
    <name evidence="11" type="ORF">OG2516_13304</name>
</gene>
<dbReference type="AlphaFoldDB" id="Q2CH07"/>
<evidence type="ECO:0000256" key="5">
    <source>
        <dbReference type="ARBA" id="ARBA00022989"/>
    </source>
</evidence>
<comment type="subunit">
    <text evidence="7">Homoheptamer.</text>
</comment>
<comment type="caution">
    <text evidence="7">Lacks conserved residue(s) required for the propagation of feature annotation.</text>
</comment>
<evidence type="ECO:0000256" key="7">
    <source>
        <dbReference type="RuleBase" id="RU369025"/>
    </source>
</evidence>
<dbReference type="Proteomes" id="UP000003635">
    <property type="component" value="Unassembled WGS sequence"/>
</dbReference>
<feature type="transmembrane region" description="Helical" evidence="7">
    <location>
        <begin position="124"/>
        <end position="149"/>
    </location>
</feature>
<feature type="domain" description="BON" evidence="10">
    <location>
        <begin position="38"/>
        <end position="104"/>
    </location>
</feature>
<evidence type="ECO:0000256" key="9">
    <source>
        <dbReference type="SAM" id="SignalP"/>
    </source>
</evidence>
<dbReference type="InterPro" id="IPR023408">
    <property type="entry name" value="MscS_beta-dom_sf"/>
</dbReference>
<feature type="transmembrane region" description="Helical" evidence="7">
    <location>
        <begin position="194"/>
        <end position="212"/>
    </location>
</feature>
<comment type="caution">
    <text evidence="11">The sequence shown here is derived from an EMBL/GenBank/DDBJ whole genome shotgun (WGS) entry which is preliminary data.</text>
</comment>
<feature type="chain" id="PRO_5004206957" description="Small-conductance mechanosensitive channel" evidence="9">
    <location>
        <begin position="24"/>
        <end position="442"/>
    </location>
</feature>
<proteinExistence type="inferred from homology"/>
<keyword evidence="4 7" id="KW-0812">Transmembrane</keyword>
<dbReference type="SUPFAM" id="SSF50182">
    <property type="entry name" value="Sm-like ribonucleoproteins"/>
    <property type="match status" value="1"/>
</dbReference>
<dbReference type="GO" id="GO:0005886">
    <property type="term" value="C:plasma membrane"/>
    <property type="evidence" value="ECO:0007669"/>
    <property type="project" value="UniProtKB-SubCell"/>
</dbReference>
<keyword evidence="7" id="KW-0407">Ion channel</keyword>
<dbReference type="Pfam" id="PF21082">
    <property type="entry name" value="MS_channel_3rd"/>
    <property type="match status" value="1"/>
</dbReference>
<dbReference type="InterPro" id="IPR049278">
    <property type="entry name" value="MS_channel_C"/>
</dbReference>
<comment type="subcellular location">
    <subcellularLocation>
        <location evidence="7">Cell inner membrane</location>
        <topology evidence="7">Multi-pass membrane protein</topology>
    </subcellularLocation>
    <subcellularLocation>
        <location evidence="1">Cell membrane</location>
        <topology evidence="1">Multi-pass membrane protein</topology>
    </subcellularLocation>
</comment>
<evidence type="ECO:0000313" key="12">
    <source>
        <dbReference type="Proteomes" id="UP000003635"/>
    </source>
</evidence>
<dbReference type="Gene3D" id="2.30.30.60">
    <property type="match status" value="1"/>
</dbReference>
<keyword evidence="7" id="KW-0997">Cell inner membrane</keyword>
<dbReference type="EMBL" id="AAOT01000007">
    <property type="protein sequence ID" value="EAR52004.1"/>
    <property type="molecule type" value="Genomic_DNA"/>
</dbReference>
<evidence type="ECO:0000256" key="3">
    <source>
        <dbReference type="ARBA" id="ARBA00022475"/>
    </source>
</evidence>
<comment type="function">
    <text evidence="7">Mechanosensitive channel that participates in the regulation of osmotic pressure changes within the cell, opening in response to stretch forces in the membrane lipid bilayer, without the need for other proteins. Contributes to normal resistance to hypoosmotic shock. Forms an ion channel of 1.0 nanosiemens conductance with a slight preference for anions.</text>
</comment>
<evidence type="ECO:0000256" key="8">
    <source>
        <dbReference type="SAM" id="MobiDB-lite"/>
    </source>
</evidence>
<dbReference type="Pfam" id="PF00924">
    <property type="entry name" value="MS_channel_2nd"/>
    <property type="match status" value="1"/>
</dbReference>
<evidence type="ECO:0000256" key="1">
    <source>
        <dbReference type="ARBA" id="ARBA00004651"/>
    </source>
</evidence>
<sequence>MPLFRALLLLVLLALPLAGPAQESGPDGPISATSDARTDADMAVRIREILRELGGYEDVTVTVSEGVVTLRGTTASIAEATELDPLVARVEGVVAVKNEVMETSDIGRRLDPAMERFRTRVEQLVVFLPLFLIAAAVFAAIVATGFLVARMRQPFDRLAPNAFIAQLYRALVRLAFVVVGTVVALDILNATALLSTILGAAGLIGLAVGFAVRDTVENFIASVMLSIRRPFGPNEVVEINGDQGKVIRLTSRATILLSFDGNHIRIPNATVFKSRIVNFSQNPETRFMFTLGVDFMADLGEASRLATEAIAELPFTLDSPAPMVWLGDVTPGGVELTVTGWVDQRETSLLLARGEAMRRVKSALLAAGIDLPNNTYTIQMAAPPDTAAPTADDPARRPPPYVDAADLGTVAETTETDLDAIVDAERRAGDKQDLMQNGADRE</sequence>
<dbReference type="RefSeq" id="WP_007256130.1">
    <property type="nucleotide sequence ID" value="NZ_CH724108.1"/>
</dbReference>
<dbReference type="PROSITE" id="PS50914">
    <property type="entry name" value="BON"/>
    <property type="match status" value="1"/>
</dbReference>
<dbReference type="InterPro" id="IPR011066">
    <property type="entry name" value="MscS_channel_C_sf"/>
</dbReference>
<evidence type="ECO:0000256" key="4">
    <source>
        <dbReference type="ARBA" id="ARBA00022692"/>
    </source>
</evidence>
<dbReference type="STRING" id="314256.OG2516_13304"/>
<accession>Q2CH07</accession>
<keyword evidence="7" id="KW-0813">Transport</keyword>
<keyword evidence="12" id="KW-1185">Reference proteome</keyword>
<dbReference type="eggNOG" id="COG0668">
    <property type="taxonomic scope" value="Bacteria"/>
</dbReference>
<dbReference type="InterPro" id="IPR006685">
    <property type="entry name" value="MscS_channel_2nd"/>
</dbReference>
<dbReference type="Gene3D" id="1.10.287.1260">
    <property type="match status" value="1"/>
</dbReference>
<dbReference type="OrthoDB" id="9793781at2"/>
<evidence type="ECO:0000256" key="2">
    <source>
        <dbReference type="ARBA" id="ARBA00008017"/>
    </source>
</evidence>
<name>Q2CH07_OCEGH</name>
<evidence type="ECO:0000256" key="6">
    <source>
        <dbReference type="ARBA" id="ARBA00023136"/>
    </source>
</evidence>